<keyword evidence="3 5" id="KW-0408">Iron</keyword>
<dbReference type="EMBL" id="CP035704">
    <property type="protein sequence ID" value="QBB70578.1"/>
    <property type="molecule type" value="Genomic_DNA"/>
</dbReference>
<dbReference type="Gene3D" id="3.30.300.130">
    <property type="entry name" value="Fe-S cluster assembly (FSCA)"/>
    <property type="match status" value="1"/>
</dbReference>
<reference evidence="8 9" key="1">
    <citation type="submission" date="2019-01" db="EMBL/GenBank/DDBJ databases">
        <title>Pseudolysobacter antarctica gen. nov., sp. nov., isolated from Fildes Peninsula, Antarctica.</title>
        <authorList>
            <person name="Wei Z."/>
            <person name="Peng F."/>
        </authorList>
    </citation>
    <scope>NUCLEOTIDE SEQUENCE [LARGE SCALE GENOMIC DNA]</scope>
    <source>
        <strain evidence="8 9">AQ6-296</strain>
    </source>
</reference>
<dbReference type="GO" id="GO:0016226">
    <property type="term" value="P:iron-sulfur cluster assembly"/>
    <property type="evidence" value="ECO:0007669"/>
    <property type="project" value="UniProtKB-UniRule"/>
</dbReference>
<proteinExistence type="inferred from homology"/>
<dbReference type="PANTHER" id="PTHR11178:SF51">
    <property type="entry name" value="FE_S BIOGENESIS PROTEIN NFUA"/>
    <property type="match status" value="1"/>
</dbReference>
<dbReference type="InterPro" id="IPR017726">
    <property type="entry name" value="Fe/S_biogenesis_protein_NfuA"/>
</dbReference>
<comment type="subunit">
    <text evidence="5">Homodimer.</text>
</comment>
<dbReference type="SUPFAM" id="SSF89360">
    <property type="entry name" value="HesB-like domain"/>
    <property type="match status" value="1"/>
</dbReference>
<dbReference type="AlphaFoldDB" id="A0A411HJA7"/>
<feature type="binding site" evidence="5">
    <location>
        <position position="150"/>
    </location>
    <ligand>
        <name>[4Fe-4S] cluster</name>
        <dbReference type="ChEBI" id="CHEBI:49883"/>
    </ligand>
</feature>
<dbReference type="SUPFAM" id="SSF117916">
    <property type="entry name" value="Fe-S cluster assembly (FSCA) domain-like"/>
    <property type="match status" value="1"/>
</dbReference>
<dbReference type="Pfam" id="PF01106">
    <property type="entry name" value="NifU"/>
    <property type="match status" value="1"/>
</dbReference>
<dbReference type="InterPro" id="IPR034904">
    <property type="entry name" value="FSCA_dom_sf"/>
</dbReference>
<dbReference type="Proteomes" id="UP000291562">
    <property type="component" value="Chromosome"/>
</dbReference>
<evidence type="ECO:0000256" key="2">
    <source>
        <dbReference type="ARBA" id="ARBA00022723"/>
    </source>
</evidence>
<name>A0A411HJA7_9GAMM</name>
<comment type="cofactor">
    <cofactor evidence="5">
        <name>[4Fe-4S] cluster</name>
        <dbReference type="ChEBI" id="CHEBI:49883"/>
    </cofactor>
    <text evidence="5">Binds 1 [4Fe-4S] cluster per subunit. The cluster is presumably bound at the interface of two monomers.</text>
</comment>
<evidence type="ECO:0000313" key="8">
    <source>
        <dbReference type="EMBL" id="QBB70578.1"/>
    </source>
</evidence>
<organism evidence="8 9">
    <name type="scientific">Pseudolysobacter antarcticus</name>
    <dbReference type="NCBI Taxonomy" id="2511995"/>
    <lineage>
        <taxon>Bacteria</taxon>
        <taxon>Pseudomonadati</taxon>
        <taxon>Pseudomonadota</taxon>
        <taxon>Gammaproteobacteria</taxon>
        <taxon>Lysobacterales</taxon>
        <taxon>Rhodanobacteraceae</taxon>
        <taxon>Pseudolysobacter</taxon>
    </lineage>
</organism>
<feature type="domain" description="NIF system FeS cluster assembly NifU C-terminal" evidence="6">
    <location>
        <begin position="114"/>
        <end position="178"/>
    </location>
</feature>
<gene>
    <name evidence="5" type="primary">nfuA</name>
    <name evidence="8" type="ORF">ELE36_09485</name>
</gene>
<comment type="function">
    <text evidence="5">Involved in iron-sulfur cluster biogenesis. Binds a 4Fe-4S cluster, can transfer this cluster to apoproteins, and thereby intervenes in the maturation of Fe/S proteins. Could also act as a scaffold/chaperone for damaged Fe/S proteins.</text>
</comment>
<evidence type="ECO:0000256" key="5">
    <source>
        <dbReference type="HAMAP-Rule" id="MF_01637"/>
    </source>
</evidence>
<evidence type="ECO:0000256" key="3">
    <source>
        <dbReference type="ARBA" id="ARBA00023004"/>
    </source>
</evidence>
<dbReference type="RefSeq" id="WP_129832836.1">
    <property type="nucleotide sequence ID" value="NZ_CP035704.1"/>
</dbReference>
<evidence type="ECO:0000259" key="6">
    <source>
        <dbReference type="Pfam" id="PF01106"/>
    </source>
</evidence>
<evidence type="ECO:0000256" key="4">
    <source>
        <dbReference type="ARBA" id="ARBA00023014"/>
    </source>
</evidence>
<dbReference type="OrthoDB" id="9785450at2"/>
<keyword evidence="2 5" id="KW-0479">Metal-binding</keyword>
<feature type="domain" description="Core" evidence="7">
    <location>
        <begin position="2"/>
        <end position="98"/>
    </location>
</feature>
<dbReference type="InterPro" id="IPR001075">
    <property type="entry name" value="NIF_FeS_clus_asmbl_NifU_C"/>
</dbReference>
<sequence length="202" mass="21749">MISISETAQHHFSKLLMQQGIAGMGIRVKVTNAGLPTADCNLEFCELSDLQGDEWSIECTDFILYVDAASTCYLDNASIDYQNNSTGGQLTIKAPKIRGTPPDAEASLVERVRYLLVSEINPQIASHGGRVSLVEIDAEGVVYLQFGGGCQGCGNADVTLKQGIEKTLRERLPEITAVRDATDHAKGVNPYYQGRNGASAVI</sequence>
<dbReference type="GO" id="GO:0005506">
    <property type="term" value="F:iron ion binding"/>
    <property type="evidence" value="ECO:0007669"/>
    <property type="project" value="InterPro"/>
</dbReference>
<dbReference type="PANTHER" id="PTHR11178">
    <property type="entry name" value="IRON-SULFUR CLUSTER SCAFFOLD PROTEIN NFU-RELATED"/>
    <property type="match status" value="1"/>
</dbReference>
<dbReference type="GO" id="GO:0051604">
    <property type="term" value="P:protein maturation"/>
    <property type="evidence" value="ECO:0007669"/>
    <property type="project" value="UniProtKB-UniRule"/>
</dbReference>
<evidence type="ECO:0000256" key="1">
    <source>
        <dbReference type="ARBA" id="ARBA00022485"/>
    </source>
</evidence>
<keyword evidence="9" id="KW-1185">Reference proteome</keyword>
<protein>
    <recommendedName>
        <fullName evidence="5">Fe/S biogenesis protein NfuA</fullName>
    </recommendedName>
</protein>
<comment type="similarity">
    <text evidence="5">Belongs to the NfuA family.</text>
</comment>
<evidence type="ECO:0000313" key="9">
    <source>
        <dbReference type="Proteomes" id="UP000291562"/>
    </source>
</evidence>
<dbReference type="Pfam" id="PF01521">
    <property type="entry name" value="Fe-S_biosyn"/>
    <property type="match status" value="1"/>
</dbReference>
<dbReference type="Gene3D" id="2.60.300.12">
    <property type="entry name" value="HesB-like domain"/>
    <property type="match status" value="1"/>
</dbReference>
<dbReference type="InterPro" id="IPR000361">
    <property type="entry name" value="ATAP_core_dom"/>
</dbReference>
<keyword evidence="4 5" id="KW-0411">Iron-sulfur</keyword>
<dbReference type="InterPro" id="IPR035903">
    <property type="entry name" value="HesB-like_dom_sf"/>
</dbReference>
<dbReference type="GO" id="GO:0051539">
    <property type="term" value="F:4 iron, 4 sulfur cluster binding"/>
    <property type="evidence" value="ECO:0007669"/>
    <property type="project" value="UniProtKB-UniRule"/>
</dbReference>
<feature type="binding site" evidence="5">
    <location>
        <position position="153"/>
    </location>
    <ligand>
        <name>[4Fe-4S] cluster</name>
        <dbReference type="ChEBI" id="CHEBI:49883"/>
    </ligand>
</feature>
<evidence type="ECO:0000259" key="7">
    <source>
        <dbReference type="Pfam" id="PF01521"/>
    </source>
</evidence>
<accession>A0A411HJA7</accession>
<dbReference type="KEGG" id="xbc:ELE36_09485"/>
<keyword evidence="1 5" id="KW-0004">4Fe-4S</keyword>
<dbReference type="HAMAP" id="MF_01637">
    <property type="entry name" value="Fe_S_biogen_NfuA"/>
    <property type="match status" value="1"/>
</dbReference>